<dbReference type="Proteomes" id="UP001501147">
    <property type="component" value="Unassembled WGS sequence"/>
</dbReference>
<protein>
    <submittedName>
        <fullName evidence="2">Uncharacterized protein</fullName>
    </submittedName>
</protein>
<keyword evidence="1" id="KW-1133">Transmembrane helix</keyword>
<keyword evidence="1" id="KW-0812">Transmembrane</keyword>
<evidence type="ECO:0000313" key="3">
    <source>
        <dbReference type="Proteomes" id="UP001501147"/>
    </source>
</evidence>
<proteinExistence type="predicted"/>
<keyword evidence="3" id="KW-1185">Reference proteome</keyword>
<gene>
    <name evidence="2" type="ORF">GCM10023329_08610</name>
</gene>
<organism evidence="2 3">
    <name type="scientific">Streptomyces sanyensis</name>
    <dbReference type="NCBI Taxonomy" id="568869"/>
    <lineage>
        <taxon>Bacteria</taxon>
        <taxon>Bacillati</taxon>
        <taxon>Actinomycetota</taxon>
        <taxon>Actinomycetes</taxon>
        <taxon>Kitasatosporales</taxon>
        <taxon>Streptomycetaceae</taxon>
        <taxon>Streptomyces</taxon>
    </lineage>
</organism>
<dbReference type="RefSeq" id="WP_345609501.1">
    <property type="nucleotide sequence ID" value="NZ_BAABJV010000001.1"/>
</dbReference>
<reference evidence="3" key="1">
    <citation type="journal article" date="2019" name="Int. J. Syst. Evol. Microbiol.">
        <title>The Global Catalogue of Microorganisms (GCM) 10K type strain sequencing project: providing services to taxonomists for standard genome sequencing and annotation.</title>
        <authorList>
            <consortium name="The Broad Institute Genomics Platform"/>
            <consortium name="The Broad Institute Genome Sequencing Center for Infectious Disease"/>
            <person name="Wu L."/>
            <person name="Ma J."/>
        </authorList>
    </citation>
    <scope>NUCLEOTIDE SEQUENCE [LARGE SCALE GENOMIC DNA]</scope>
    <source>
        <strain evidence="3">JCM 18324</strain>
    </source>
</reference>
<evidence type="ECO:0000313" key="2">
    <source>
        <dbReference type="EMBL" id="GAA4764915.1"/>
    </source>
</evidence>
<feature type="transmembrane region" description="Helical" evidence="1">
    <location>
        <begin position="34"/>
        <end position="55"/>
    </location>
</feature>
<keyword evidence="1" id="KW-0472">Membrane</keyword>
<name>A0ABP8ZTI0_9ACTN</name>
<comment type="caution">
    <text evidence="2">The sequence shown here is derived from an EMBL/GenBank/DDBJ whole genome shotgun (WGS) entry which is preliminary data.</text>
</comment>
<dbReference type="EMBL" id="BAABJV010000001">
    <property type="protein sequence ID" value="GAA4764915.1"/>
    <property type="molecule type" value="Genomic_DNA"/>
</dbReference>
<accession>A0ABP8ZTI0</accession>
<sequence>MGPVNRGRFPAGHALVSCCPTFSDPYQEHAMADLAFVVTTVAVFALVVLVARGVAKL</sequence>
<evidence type="ECO:0000256" key="1">
    <source>
        <dbReference type="SAM" id="Phobius"/>
    </source>
</evidence>